<dbReference type="InterPro" id="IPR004659">
    <property type="entry name" value="RNase_E/G"/>
</dbReference>
<dbReference type="CDD" id="cd04453">
    <property type="entry name" value="S1_RNase_E"/>
    <property type="match status" value="1"/>
</dbReference>
<dbReference type="GO" id="GO:0046872">
    <property type="term" value="F:metal ion binding"/>
    <property type="evidence" value="ECO:0007669"/>
    <property type="project" value="UniProtKB-KW"/>
</dbReference>
<dbReference type="GeneID" id="33356582"/>
<evidence type="ECO:0000256" key="5">
    <source>
        <dbReference type="ARBA" id="ARBA00022842"/>
    </source>
</evidence>
<dbReference type="GO" id="GO:0016787">
    <property type="term" value="F:hydrolase activity"/>
    <property type="evidence" value="ECO:0007669"/>
    <property type="project" value="UniProtKB-KW"/>
</dbReference>
<evidence type="ECO:0000313" key="9">
    <source>
        <dbReference type="EMBL" id="ARW63243.1"/>
    </source>
</evidence>
<keyword evidence="3" id="KW-0479">Metal-binding</keyword>
<name>A0A1Z1MBD7_9FLOR</name>
<sequence>MVKKIIISYFNNIAVIVQGTKVQQIILINKIYQLNDIYIGKVHKIFSSINAAFVNLGQNRRSGFIHMSDIKNLRRDTQSFRISDILSINQLLLVQIIKEPNSNKGPRLTANIHLHGKYVVLMPFCNVVFISNLIYDSNERLYLYSLAILIKPKLIGLLIKSSASGVSESLILYDLVLLLKQWCFLQKKFISINAPSILYKDEDLVKKVIRDIYDKSISKIVVDSRYCLNLVYYYFKKWSYISPSTKTKIYLYDKNFCILDKFHIRSSIKNALKSKVSLWHGGYLFIQSYEALTVIDVNSGSFNKLNSSKDTILRINLYAAIEISYQLRVRNINGVIIIDFIDMFSQRDKLKLMEHFSRLLSSDDCVPKIVQLSELGLLELTRRRKSQSLREVFQLSSLKNFKYFKQSSISNFYSRFLIGISSYYFNTQSSVNKSIKYLFFNKYFNKGRPLKNKFPVFSYSFVSKYFYFSNSLYVLRFFYPKANHIVPLVLYTRYAKYQKIDIFRISK</sequence>
<dbReference type="AlphaFoldDB" id="A0A1Z1MBD7"/>
<geneLocation type="chloroplast" evidence="9"/>
<dbReference type="GO" id="GO:0005737">
    <property type="term" value="C:cytoplasm"/>
    <property type="evidence" value="ECO:0007669"/>
    <property type="project" value="TreeGrafter"/>
</dbReference>
<dbReference type="InterPro" id="IPR019307">
    <property type="entry name" value="RNA-bd_AU-1/RNase_E/G"/>
</dbReference>
<organism evidence="9">
    <name type="scientific">Polysiphonia elongata</name>
    <dbReference type="NCBI Taxonomy" id="159753"/>
    <lineage>
        <taxon>Eukaryota</taxon>
        <taxon>Rhodophyta</taxon>
        <taxon>Florideophyceae</taxon>
        <taxon>Rhodymeniophycidae</taxon>
        <taxon>Ceramiales</taxon>
        <taxon>Rhodomelaceae</taxon>
        <taxon>Polysiphonioideae</taxon>
        <taxon>Polysiphonia</taxon>
    </lineage>
</organism>
<dbReference type="RefSeq" id="YP_009394681.1">
    <property type="nucleotide sequence ID" value="NC_035274.1"/>
</dbReference>
<dbReference type="GO" id="GO:0004540">
    <property type="term" value="F:RNA nuclease activity"/>
    <property type="evidence" value="ECO:0007669"/>
    <property type="project" value="InterPro"/>
</dbReference>
<evidence type="ECO:0000256" key="3">
    <source>
        <dbReference type="ARBA" id="ARBA00022723"/>
    </source>
</evidence>
<evidence type="ECO:0000256" key="7">
    <source>
        <dbReference type="ARBA" id="ARBA00023436"/>
    </source>
</evidence>
<comment type="cofactor">
    <cofactor evidence="1">
        <name>Mg(2+)</name>
        <dbReference type="ChEBI" id="CHEBI:18420"/>
    </cofactor>
</comment>
<evidence type="ECO:0000259" key="8">
    <source>
        <dbReference type="PROSITE" id="PS50126"/>
    </source>
</evidence>
<dbReference type="EMBL" id="MF101427">
    <property type="protein sequence ID" value="ARW63243.1"/>
    <property type="molecule type" value="Genomic_DNA"/>
</dbReference>
<dbReference type="NCBIfam" id="TIGR00757">
    <property type="entry name" value="RNaseEG"/>
    <property type="match status" value="1"/>
</dbReference>
<dbReference type="InterPro" id="IPR003029">
    <property type="entry name" value="S1_domain"/>
</dbReference>
<dbReference type="GO" id="GO:0006364">
    <property type="term" value="P:rRNA processing"/>
    <property type="evidence" value="ECO:0007669"/>
    <property type="project" value="TreeGrafter"/>
</dbReference>
<proteinExistence type="inferred from homology"/>
<keyword evidence="4" id="KW-0378">Hydrolase</keyword>
<gene>
    <name evidence="9" type="primary">rne</name>
</gene>
<dbReference type="SUPFAM" id="SSF50249">
    <property type="entry name" value="Nucleic acid-binding proteins"/>
    <property type="match status" value="1"/>
</dbReference>
<dbReference type="SMART" id="SM00316">
    <property type="entry name" value="S1"/>
    <property type="match status" value="1"/>
</dbReference>
<keyword evidence="6" id="KW-0694">RNA-binding</keyword>
<evidence type="ECO:0000256" key="4">
    <source>
        <dbReference type="ARBA" id="ARBA00022801"/>
    </source>
</evidence>
<evidence type="ECO:0000256" key="2">
    <source>
        <dbReference type="ARBA" id="ARBA00005522"/>
    </source>
</evidence>
<evidence type="ECO:0000256" key="1">
    <source>
        <dbReference type="ARBA" id="ARBA00001946"/>
    </source>
</evidence>
<dbReference type="PANTHER" id="PTHR30001:SF0">
    <property type="entry name" value="RIBONUCLEASE G"/>
    <property type="match status" value="1"/>
</dbReference>
<dbReference type="Gene3D" id="2.40.50.140">
    <property type="entry name" value="Nucleic acid-binding proteins"/>
    <property type="match status" value="1"/>
</dbReference>
<dbReference type="PANTHER" id="PTHR30001">
    <property type="entry name" value="RIBONUCLEASE"/>
    <property type="match status" value="1"/>
</dbReference>
<keyword evidence="5" id="KW-0460">Magnesium</keyword>
<evidence type="ECO:0000256" key="6">
    <source>
        <dbReference type="ARBA" id="ARBA00022884"/>
    </source>
</evidence>
<comment type="function">
    <text evidence="7">Involved in intercistronic processing of primary transcripts from chloroplast operons. The endonucleolytic activity of the enzyme depends on the number of phosphates at the 5' end, is inhibited by structured RNA, and preferentially cleaves A/U-rich sequences.</text>
</comment>
<keyword evidence="9" id="KW-0934">Plastid</keyword>
<feature type="domain" description="S1 motif" evidence="8">
    <location>
        <begin position="35"/>
        <end position="111"/>
    </location>
</feature>
<dbReference type="InterPro" id="IPR012340">
    <property type="entry name" value="NA-bd_OB-fold"/>
</dbReference>
<comment type="similarity">
    <text evidence="2">Belongs to the RNase E/G family.</text>
</comment>
<dbReference type="Pfam" id="PF10150">
    <property type="entry name" value="RNase_E_G"/>
    <property type="match status" value="1"/>
</dbReference>
<accession>A0A1Z1MBD7</accession>
<dbReference type="PROSITE" id="PS50126">
    <property type="entry name" value="S1"/>
    <property type="match status" value="1"/>
</dbReference>
<dbReference type="GO" id="GO:0003723">
    <property type="term" value="F:RNA binding"/>
    <property type="evidence" value="ECO:0007669"/>
    <property type="project" value="UniProtKB-KW"/>
</dbReference>
<reference evidence="9" key="1">
    <citation type="journal article" date="2017" name="J. Phycol.">
        <title>Analysis of chloroplast genomes and a supermatrix inform reclassification of the Rhodomelaceae (Rhodophyta).</title>
        <authorList>
            <person name="Diaz-Tapia P."/>
            <person name="Maggs C.A."/>
            <person name="West J.A."/>
            <person name="Verbruggen H."/>
        </authorList>
    </citation>
    <scope>NUCLEOTIDE SEQUENCE</scope>
    <source>
        <strain evidence="9">PD547</strain>
    </source>
</reference>
<keyword evidence="9" id="KW-0150">Chloroplast</keyword>
<protein>
    <submittedName>
        <fullName evidence="9">Ribonuclease E</fullName>
    </submittedName>
</protein>